<dbReference type="STRING" id="1169540.A0A0G4EWL7"/>
<dbReference type="Proteomes" id="UP000041254">
    <property type="component" value="Unassembled WGS sequence"/>
</dbReference>
<organism evidence="4 5">
    <name type="scientific">Vitrella brassicaformis (strain CCMP3155)</name>
    <dbReference type="NCBI Taxonomy" id="1169540"/>
    <lineage>
        <taxon>Eukaryota</taxon>
        <taxon>Sar</taxon>
        <taxon>Alveolata</taxon>
        <taxon>Colpodellida</taxon>
        <taxon>Vitrellaceae</taxon>
        <taxon>Vitrella</taxon>
    </lineage>
</organism>
<dbReference type="CDD" id="cd00201">
    <property type="entry name" value="WW"/>
    <property type="match status" value="1"/>
</dbReference>
<dbReference type="PANTHER" id="PTHR21715:SF0">
    <property type="entry name" value="RH04127P"/>
    <property type="match status" value="1"/>
</dbReference>
<feature type="compositionally biased region" description="Pro residues" evidence="2">
    <location>
        <begin position="792"/>
        <end position="802"/>
    </location>
</feature>
<keyword evidence="1" id="KW-0175">Coiled coil</keyword>
<feature type="compositionally biased region" description="Basic and acidic residues" evidence="2">
    <location>
        <begin position="187"/>
        <end position="198"/>
    </location>
</feature>
<feature type="compositionally biased region" description="Polar residues" evidence="2">
    <location>
        <begin position="547"/>
        <end position="563"/>
    </location>
</feature>
<sequence length="1118" mass="122327">MASLPNGANANANDIIELEEEIDEDYEPSQEEILEYAEWLGMDKEEDKDLLWIAKEALKAPLPAEWKPCQTSKGGEIFYFNYRTHESQWDHPCDAYYRKLLQDYKAKRAKAKGEPDRGDAATRKSKDRDKGDRKKKSKKARQQGGKETPKDADSSASGASSGRGGGKPPLPDLRLPVQSKQGTLFGKPDDWLLKSSPREEEETPADKSAASSKRGNAEDERLAREVLNDIFQLGRGRAEGGKGAASKGYRRGKPEETDSWSSYESDESDEPLPPDEDPARKAMASVPVLPTAKTQHPDATKTQGDIAGELKTPRGVPQMSPRPREKENGPGVDKGLPPKTPRETSNEASVRGSSVDPEGDYGVYRVAEGMSEDPIQKAIAHLFAYERRKSADRGQGVGEPTASHDQGMRRAELPRRDSEPLDVIKEEPEKEEAEETEDESERPPTSTAEPPAMFQQAVSIDEQRPDVPPESAGKPVDIAPTVGAPVPVEHHDEPLVSPRHVLQPSVSRPALAPFRPDLSPSGSIPLPVPDATAKPVGGLDVPPPQPSAQSTMAPSISRPSTGMTIAMDGTAPPAAQPPVQLSARREDHVHDKGDEGKGYVSRDEDEPTRTTQRAWEAPGASSTDASETFLQTTTSSTHTGRASPDTDAPPRVPSFPLHPSVSPTIPPYPLHPGFQTPRAPEAGTYGQGTTDTAELVRLVQQLLGGMAGGTLGGGGVGWQREVQWSMQQMREEIVPAVRRLSDKIDVNMRLQEEVHELRQLVRTLRLELDEYKAETHLTRMKEKLASVEPARHPPPPPPPAPVPASASMPAPAAGQDSGQLTSDVFPTYRLVPELPAAETSSSPQYIFSRSPASPSPRLAAVLETSSTQPPPPMPTMTRSEGDRLLVVPPLHVSGLSSERSTGRPPLLLGSARAAPVSQASAYSYSASHVSPRERWALPTYWATRRDRGYTHTIGKTTLTRRSPAAGYSRPSHQLLKPAGYLTERRTTEETLEQAAAAAVSVSTSARRDTDECLMTAASKLERRKMELRHERDALMADRWRWERDMESCMGRMKASMSESSRRDAKVEYDLLGEVRGVLERRTEQLNEAMRDARRGEEKLREWRDRLGQHTSSSVAAAV</sequence>
<dbReference type="InterPro" id="IPR036020">
    <property type="entry name" value="WW_dom_sf"/>
</dbReference>
<evidence type="ECO:0000259" key="3">
    <source>
        <dbReference type="PROSITE" id="PS50020"/>
    </source>
</evidence>
<dbReference type="OrthoDB" id="6344460at2759"/>
<feature type="compositionally biased region" description="Low complexity" evidence="2">
    <location>
        <begin position="626"/>
        <end position="643"/>
    </location>
</feature>
<feature type="region of interest" description="Disordered" evidence="2">
    <location>
        <begin position="107"/>
        <end position="361"/>
    </location>
</feature>
<proteinExistence type="predicted"/>
<dbReference type="SMART" id="SM00456">
    <property type="entry name" value="WW"/>
    <property type="match status" value="1"/>
</dbReference>
<accession>A0A0G4EWL7</accession>
<feature type="compositionally biased region" description="Acidic residues" evidence="2">
    <location>
        <begin position="264"/>
        <end position="276"/>
    </location>
</feature>
<keyword evidence="5" id="KW-1185">Reference proteome</keyword>
<dbReference type="PROSITE" id="PS01159">
    <property type="entry name" value="WW_DOMAIN_1"/>
    <property type="match status" value="1"/>
</dbReference>
<dbReference type="OMA" id="RTHESQW"/>
<gene>
    <name evidence="4" type="ORF">Vbra_8385</name>
</gene>
<feature type="region of interest" description="Disordered" evidence="2">
    <location>
        <begin position="507"/>
        <end position="657"/>
    </location>
</feature>
<dbReference type="PROSITE" id="PS50020">
    <property type="entry name" value="WW_DOMAIN_2"/>
    <property type="match status" value="1"/>
</dbReference>
<dbReference type="Pfam" id="PF00397">
    <property type="entry name" value="WW"/>
    <property type="match status" value="1"/>
</dbReference>
<evidence type="ECO:0000256" key="2">
    <source>
        <dbReference type="SAM" id="MobiDB-lite"/>
    </source>
</evidence>
<protein>
    <recommendedName>
        <fullName evidence="3">WW domain-containing protein</fullName>
    </recommendedName>
</protein>
<feature type="coiled-coil region" evidence="1">
    <location>
        <begin position="747"/>
        <end position="774"/>
    </location>
</feature>
<dbReference type="Gene3D" id="3.30.1470.10">
    <property type="entry name" value="Photosystem I PsaD, reaction center subunit II"/>
    <property type="match status" value="1"/>
</dbReference>
<feature type="compositionally biased region" description="Basic and acidic residues" evidence="2">
    <location>
        <begin position="406"/>
        <end position="428"/>
    </location>
</feature>
<dbReference type="VEuPathDB" id="CryptoDB:Vbra_8385"/>
<feature type="compositionally biased region" description="Acidic residues" evidence="2">
    <location>
        <begin position="429"/>
        <end position="440"/>
    </location>
</feature>
<feature type="compositionally biased region" description="Basic and acidic residues" evidence="2">
    <location>
        <begin position="107"/>
        <end position="132"/>
    </location>
</feature>
<feature type="region of interest" description="Disordered" evidence="2">
    <location>
        <begin position="389"/>
        <end position="492"/>
    </location>
</feature>
<dbReference type="SUPFAM" id="SSF51045">
    <property type="entry name" value="WW domain"/>
    <property type="match status" value="1"/>
</dbReference>
<reference evidence="4 5" key="1">
    <citation type="submission" date="2014-11" db="EMBL/GenBank/DDBJ databases">
        <authorList>
            <person name="Zhu J."/>
            <person name="Qi W."/>
            <person name="Song R."/>
        </authorList>
    </citation>
    <scope>NUCLEOTIDE SEQUENCE [LARGE SCALE GENOMIC DNA]</scope>
</reference>
<feature type="compositionally biased region" description="Basic and acidic residues" evidence="2">
    <location>
        <begin position="583"/>
        <end position="602"/>
    </location>
</feature>
<feature type="coiled-coil region" evidence="1">
    <location>
        <begin position="1078"/>
        <end position="1105"/>
    </location>
</feature>
<evidence type="ECO:0000313" key="4">
    <source>
        <dbReference type="EMBL" id="CEM02653.1"/>
    </source>
</evidence>
<dbReference type="InterPro" id="IPR053233">
    <property type="entry name" value="ABRA-related"/>
</dbReference>
<dbReference type="AlphaFoldDB" id="A0A0G4EWL7"/>
<feature type="region of interest" description="Disordered" evidence="2">
    <location>
        <begin position="785"/>
        <end position="820"/>
    </location>
</feature>
<evidence type="ECO:0000256" key="1">
    <source>
        <dbReference type="SAM" id="Coils"/>
    </source>
</evidence>
<dbReference type="InParanoid" id="A0A0G4EWL7"/>
<feature type="domain" description="WW" evidence="3">
    <location>
        <begin position="60"/>
        <end position="94"/>
    </location>
</feature>
<feature type="compositionally biased region" description="Basic and acidic residues" evidence="2">
    <location>
        <begin position="215"/>
        <end position="227"/>
    </location>
</feature>
<dbReference type="PANTHER" id="PTHR21715">
    <property type="entry name" value="RH04127P"/>
    <property type="match status" value="1"/>
</dbReference>
<name>A0A0G4EWL7_VITBC</name>
<evidence type="ECO:0000313" key="5">
    <source>
        <dbReference type="Proteomes" id="UP000041254"/>
    </source>
</evidence>
<dbReference type="InterPro" id="IPR001202">
    <property type="entry name" value="WW_dom"/>
</dbReference>
<dbReference type="EMBL" id="CDMY01000332">
    <property type="protein sequence ID" value="CEM02653.1"/>
    <property type="molecule type" value="Genomic_DNA"/>
</dbReference>
<feature type="compositionally biased region" description="Low complexity" evidence="2">
    <location>
        <begin position="803"/>
        <end position="813"/>
    </location>
</feature>